<dbReference type="GO" id="GO:0003677">
    <property type="term" value="F:DNA binding"/>
    <property type="evidence" value="ECO:0007669"/>
    <property type="project" value="UniProtKB-KW"/>
</dbReference>
<dbReference type="PROSITE" id="PS50949">
    <property type="entry name" value="HTH_GNTR"/>
    <property type="match status" value="1"/>
</dbReference>
<dbReference type="Gene3D" id="1.20.120.530">
    <property type="entry name" value="GntR ligand-binding domain-like"/>
    <property type="match status" value="1"/>
</dbReference>
<evidence type="ECO:0000313" key="5">
    <source>
        <dbReference type="EMBL" id="TYR30713.1"/>
    </source>
</evidence>
<dbReference type="InterPro" id="IPR008920">
    <property type="entry name" value="TF_FadR/GntR_C"/>
</dbReference>
<dbReference type="Pfam" id="PF07729">
    <property type="entry name" value="FCD"/>
    <property type="match status" value="1"/>
</dbReference>
<evidence type="ECO:0000256" key="1">
    <source>
        <dbReference type="ARBA" id="ARBA00023015"/>
    </source>
</evidence>
<dbReference type="SUPFAM" id="SSF48008">
    <property type="entry name" value="GntR ligand-binding domain-like"/>
    <property type="match status" value="1"/>
</dbReference>
<organism evidence="5 6">
    <name type="scientific">Neoaquamicrobium microcysteis</name>
    <dbReference type="NCBI Taxonomy" id="2682781"/>
    <lineage>
        <taxon>Bacteria</taxon>
        <taxon>Pseudomonadati</taxon>
        <taxon>Pseudomonadota</taxon>
        <taxon>Alphaproteobacteria</taxon>
        <taxon>Hyphomicrobiales</taxon>
        <taxon>Phyllobacteriaceae</taxon>
        <taxon>Neoaquamicrobium</taxon>
    </lineage>
</organism>
<dbReference type="RefSeq" id="WP_148916249.1">
    <property type="nucleotide sequence ID" value="NZ_VSZS01000066.1"/>
</dbReference>
<reference evidence="5 6" key="1">
    <citation type="submission" date="2019-08" db="EMBL/GenBank/DDBJ databases">
        <authorList>
            <person name="Seo Y.L."/>
        </authorList>
    </citation>
    <scope>NUCLEOTIDE SEQUENCE [LARGE SCALE GENOMIC DNA]</scope>
    <source>
        <strain evidence="5 6">MaA-C15</strain>
    </source>
</reference>
<feature type="domain" description="HTH gntR-type" evidence="4">
    <location>
        <begin position="12"/>
        <end position="80"/>
    </location>
</feature>
<protein>
    <submittedName>
        <fullName evidence="5">FadR family transcriptional regulator</fullName>
    </submittedName>
</protein>
<keyword evidence="2" id="KW-0238">DNA-binding</keyword>
<dbReference type="PANTHER" id="PTHR43537:SF44">
    <property type="entry name" value="GNTR FAMILY REGULATORY PROTEIN"/>
    <property type="match status" value="1"/>
</dbReference>
<evidence type="ECO:0000256" key="3">
    <source>
        <dbReference type="ARBA" id="ARBA00023163"/>
    </source>
</evidence>
<dbReference type="InterPro" id="IPR036390">
    <property type="entry name" value="WH_DNA-bd_sf"/>
</dbReference>
<dbReference type="Pfam" id="PF00392">
    <property type="entry name" value="GntR"/>
    <property type="match status" value="1"/>
</dbReference>
<dbReference type="InterPro" id="IPR036388">
    <property type="entry name" value="WH-like_DNA-bd_sf"/>
</dbReference>
<dbReference type="AlphaFoldDB" id="A0A5D4GRZ7"/>
<dbReference type="PRINTS" id="PR00035">
    <property type="entry name" value="HTHGNTR"/>
</dbReference>
<dbReference type="GO" id="GO:0003700">
    <property type="term" value="F:DNA-binding transcription factor activity"/>
    <property type="evidence" value="ECO:0007669"/>
    <property type="project" value="InterPro"/>
</dbReference>
<reference evidence="5 6" key="2">
    <citation type="submission" date="2019-09" db="EMBL/GenBank/DDBJ databases">
        <title>Mesorhizobium sp. MaA-C15 isolated from Microcystis aeruginosa.</title>
        <authorList>
            <person name="Jeong S.E."/>
            <person name="Jin H.M."/>
            <person name="Jeon C.O."/>
        </authorList>
    </citation>
    <scope>NUCLEOTIDE SEQUENCE [LARGE SCALE GENOMIC DNA]</scope>
    <source>
        <strain evidence="5 6">MaA-C15</strain>
    </source>
</reference>
<dbReference type="Proteomes" id="UP000323258">
    <property type="component" value="Unassembled WGS sequence"/>
</dbReference>
<comment type="caution">
    <text evidence="5">The sequence shown here is derived from an EMBL/GenBank/DDBJ whole genome shotgun (WGS) entry which is preliminary data.</text>
</comment>
<keyword evidence="3" id="KW-0804">Transcription</keyword>
<dbReference type="Gene3D" id="1.10.10.10">
    <property type="entry name" value="Winged helix-like DNA-binding domain superfamily/Winged helix DNA-binding domain"/>
    <property type="match status" value="1"/>
</dbReference>
<dbReference type="OrthoDB" id="9028214at2"/>
<dbReference type="SMART" id="SM00895">
    <property type="entry name" value="FCD"/>
    <property type="match status" value="1"/>
</dbReference>
<sequence length="239" mass="25733">MLKAAISGQSVRNSHALVVDGIGTAIVSGTYGEGVILPGDAELAVRFGVSRTVLREAMKTLAAKGLIVAKARIGTRVTDRSTWNYFDSDVLRWHLEKGADRDFLGYLSEMRMSFEPFAARLACTRATGDDIGRMRLQAGKMAEADSMEAFALADLDFHMALLEGSKNPFMYSVGALIEAALVTSFRISSPYGERARQDNAAAKHLMIAEAIESNDPDGAAKAVVAVIMEGKERIEATIA</sequence>
<dbReference type="InterPro" id="IPR011711">
    <property type="entry name" value="GntR_C"/>
</dbReference>
<keyword evidence="6" id="KW-1185">Reference proteome</keyword>
<name>A0A5D4GRZ7_9HYPH</name>
<gene>
    <name evidence="5" type="ORF">FY036_18585</name>
</gene>
<dbReference type="SUPFAM" id="SSF46785">
    <property type="entry name" value="Winged helix' DNA-binding domain"/>
    <property type="match status" value="1"/>
</dbReference>
<dbReference type="SMART" id="SM00345">
    <property type="entry name" value="HTH_GNTR"/>
    <property type="match status" value="1"/>
</dbReference>
<proteinExistence type="predicted"/>
<accession>A0A5D4GRZ7</accession>
<evidence type="ECO:0000313" key="6">
    <source>
        <dbReference type="Proteomes" id="UP000323258"/>
    </source>
</evidence>
<dbReference type="CDD" id="cd07377">
    <property type="entry name" value="WHTH_GntR"/>
    <property type="match status" value="1"/>
</dbReference>
<dbReference type="InterPro" id="IPR000524">
    <property type="entry name" value="Tscrpt_reg_HTH_GntR"/>
</dbReference>
<evidence type="ECO:0000259" key="4">
    <source>
        <dbReference type="PROSITE" id="PS50949"/>
    </source>
</evidence>
<evidence type="ECO:0000256" key="2">
    <source>
        <dbReference type="ARBA" id="ARBA00023125"/>
    </source>
</evidence>
<dbReference type="PANTHER" id="PTHR43537">
    <property type="entry name" value="TRANSCRIPTIONAL REGULATOR, GNTR FAMILY"/>
    <property type="match status" value="1"/>
</dbReference>
<keyword evidence="1" id="KW-0805">Transcription regulation</keyword>
<dbReference type="EMBL" id="VSZS01000066">
    <property type="protein sequence ID" value="TYR30713.1"/>
    <property type="molecule type" value="Genomic_DNA"/>
</dbReference>